<name>D4DMG5_NEIEG</name>
<sequence length="53" mass="6345">MEIFPNEPSVVFDQFLFILYFYHFQRPSEKHFKIRPHFLLSTPSVCNTPVKAT</sequence>
<dbReference type="Proteomes" id="UP000005536">
    <property type="component" value="Unassembled WGS sequence"/>
</dbReference>
<protein>
    <submittedName>
        <fullName evidence="1">Uncharacterized protein</fullName>
    </submittedName>
</protein>
<comment type="caution">
    <text evidence="1">The sequence shown here is derived from an EMBL/GenBank/DDBJ whole genome shotgun (WGS) entry which is preliminary data.</text>
</comment>
<dbReference type="AlphaFoldDB" id="D4DMG5"/>
<accession>D4DMG5</accession>
<dbReference type="EMBL" id="ADBF01000006">
    <property type="protein sequence ID" value="EFE50883.1"/>
    <property type="molecule type" value="Genomic_DNA"/>
</dbReference>
<evidence type="ECO:0000313" key="2">
    <source>
        <dbReference type="Proteomes" id="UP000005536"/>
    </source>
</evidence>
<evidence type="ECO:0000313" key="1">
    <source>
        <dbReference type="EMBL" id="EFE50883.1"/>
    </source>
</evidence>
<organism evidence="1 2">
    <name type="scientific">Neisseria elongata subsp. glycolytica ATCC 29315</name>
    <dbReference type="NCBI Taxonomy" id="546263"/>
    <lineage>
        <taxon>Bacteria</taxon>
        <taxon>Pseudomonadati</taxon>
        <taxon>Pseudomonadota</taxon>
        <taxon>Betaproteobacteria</taxon>
        <taxon>Neisseriales</taxon>
        <taxon>Neisseriaceae</taxon>
        <taxon>Neisseria</taxon>
    </lineage>
</organism>
<gene>
    <name evidence="1" type="ORF">NEIELOOT_00234</name>
</gene>
<reference evidence="1 2" key="1">
    <citation type="submission" date="2010-02" db="EMBL/GenBank/DDBJ databases">
        <authorList>
            <person name="Weinstock G."/>
            <person name="Sodergren E."/>
            <person name="Clifton S."/>
            <person name="Fulton L."/>
            <person name="Fulton B."/>
            <person name="Courtney L."/>
            <person name="Fronick C."/>
            <person name="Harrison M."/>
            <person name="Strong C."/>
            <person name="Farmer C."/>
            <person name="Delahaunty K."/>
            <person name="Markovic C."/>
            <person name="Hall O."/>
            <person name="Minx P."/>
            <person name="Tomlinson C."/>
            <person name="Mitreva M."/>
            <person name="Nelson J."/>
            <person name="Hou S."/>
            <person name="Wollam A."/>
            <person name="Pepin K.H."/>
            <person name="Johnson M."/>
            <person name="Bhonagiri V."/>
            <person name="Zhang X."/>
            <person name="Suruliraj S."/>
            <person name="Warren W."/>
            <person name="Chinwalla A."/>
            <person name="Mardis E.R."/>
            <person name="Wilson R.K."/>
        </authorList>
    </citation>
    <scope>NUCLEOTIDE SEQUENCE [LARGE SCALE GENOMIC DNA]</scope>
    <source>
        <strain evidence="1 2">ATCC 29315</strain>
    </source>
</reference>
<proteinExistence type="predicted"/>